<keyword evidence="5" id="KW-1185">Reference proteome</keyword>
<evidence type="ECO:0000256" key="3">
    <source>
        <dbReference type="SAM" id="Phobius"/>
    </source>
</evidence>
<feature type="region of interest" description="Disordered" evidence="2">
    <location>
        <begin position="1"/>
        <end position="28"/>
    </location>
</feature>
<feature type="coiled-coil region" evidence="1">
    <location>
        <begin position="29"/>
        <end position="56"/>
    </location>
</feature>
<comment type="caution">
    <text evidence="4">The sequence shown here is derived from an EMBL/GenBank/DDBJ whole genome shotgun (WGS) entry which is preliminary data.</text>
</comment>
<evidence type="ECO:0000256" key="2">
    <source>
        <dbReference type="SAM" id="MobiDB-lite"/>
    </source>
</evidence>
<proteinExistence type="predicted"/>
<reference evidence="4 5" key="1">
    <citation type="journal article" date="2018" name="G3 (Bethesda)">
        <title>Phylogenetic and Phylogenomic Definition of Rhizopus Species.</title>
        <authorList>
            <person name="Gryganskyi A.P."/>
            <person name="Golan J."/>
            <person name="Dolatabadi S."/>
            <person name="Mondo S."/>
            <person name="Robb S."/>
            <person name="Idnurm A."/>
            <person name="Muszewska A."/>
            <person name="Steczkiewicz K."/>
            <person name="Masonjones S."/>
            <person name="Liao H.L."/>
            <person name="Gajdeczka M.T."/>
            <person name="Anike F."/>
            <person name="Vuek A."/>
            <person name="Anishchenko I.M."/>
            <person name="Voigt K."/>
            <person name="de Hoog G.S."/>
            <person name="Smith M.E."/>
            <person name="Heitman J."/>
            <person name="Vilgalys R."/>
            <person name="Stajich J.E."/>
        </authorList>
    </citation>
    <scope>NUCLEOTIDE SEQUENCE [LARGE SCALE GENOMIC DNA]</scope>
    <source>
        <strain evidence="4 5">CBS 357.93</strain>
    </source>
</reference>
<evidence type="ECO:0000313" key="4">
    <source>
        <dbReference type="EMBL" id="RCH84792.1"/>
    </source>
</evidence>
<dbReference type="Proteomes" id="UP000252139">
    <property type="component" value="Unassembled WGS sequence"/>
</dbReference>
<feature type="compositionally biased region" description="Basic and acidic residues" evidence="2">
    <location>
        <begin position="1"/>
        <end position="12"/>
    </location>
</feature>
<keyword evidence="1" id="KW-0175">Coiled coil</keyword>
<keyword evidence="3" id="KW-0472">Membrane</keyword>
<gene>
    <name evidence="4" type="ORF">CU097_005520</name>
</gene>
<dbReference type="EMBL" id="PJQL01002266">
    <property type="protein sequence ID" value="RCH84792.1"/>
    <property type="molecule type" value="Genomic_DNA"/>
</dbReference>
<sequence>METRYKNSRALEEDPASPIDTINPKRRKVRAHQDRVQLLQKELKNVLKESKDYLLQNNIKEEKKKWIHRRVEPLQQQETEYNNHLYQRIEQIKTRKAEFNARIRSVEEKLSGERIKITTYIILINGCIISMKLYTSFFFFSLANIFTV</sequence>
<evidence type="ECO:0000256" key="1">
    <source>
        <dbReference type="SAM" id="Coils"/>
    </source>
</evidence>
<accession>A0A367J4B8</accession>
<keyword evidence="3" id="KW-0812">Transmembrane</keyword>
<organism evidence="4 5">
    <name type="scientific">Rhizopus azygosporus</name>
    <name type="common">Rhizopus microsporus var. azygosporus</name>
    <dbReference type="NCBI Taxonomy" id="86630"/>
    <lineage>
        <taxon>Eukaryota</taxon>
        <taxon>Fungi</taxon>
        <taxon>Fungi incertae sedis</taxon>
        <taxon>Mucoromycota</taxon>
        <taxon>Mucoromycotina</taxon>
        <taxon>Mucoromycetes</taxon>
        <taxon>Mucorales</taxon>
        <taxon>Mucorineae</taxon>
        <taxon>Rhizopodaceae</taxon>
        <taxon>Rhizopus</taxon>
    </lineage>
</organism>
<keyword evidence="3" id="KW-1133">Transmembrane helix</keyword>
<dbReference type="OrthoDB" id="10452567at2759"/>
<protein>
    <submittedName>
        <fullName evidence="4">Uncharacterized protein</fullName>
    </submittedName>
</protein>
<evidence type="ECO:0000313" key="5">
    <source>
        <dbReference type="Proteomes" id="UP000252139"/>
    </source>
</evidence>
<dbReference type="AlphaFoldDB" id="A0A367J4B8"/>
<name>A0A367J4B8_RHIAZ</name>
<feature type="transmembrane region" description="Helical" evidence="3">
    <location>
        <begin position="120"/>
        <end position="146"/>
    </location>
</feature>